<dbReference type="AlphaFoldDB" id="A0A7M7PV78"/>
<dbReference type="GO" id="GO:0006508">
    <property type="term" value="P:proteolysis"/>
    <property type="evidence" value="ECO:0007669"/>
    <property type="project" value="UniProtKB-KW"/>
</dbReference>
<dbReference type="GeneID" id="115929601"/>
<dbReference type="OrthoDB" id="5841748at2759"/>
<evidence type="ECO:0000256" key="2">
    <source>
        <dbReference type="ARBA" id="ARBA00005634"/>
    </source>
</evidence>
<accession>A0A7M7PV78</accession>
<dbReference type="EnsemblMetazoa" id="XM_030999128">
    <property type="protein sequence ID" value="XP_030854988"/>
    <property type="gene ID" value="LOC115929601"/>
</dbReference>
<dbReference type="OMA" id="IECAISM"/>
<dbReference type="InterPro" id="IPR039373">
    <property type="entry name" value="Peptidase_M28B"/>
</dbReference>
<dbReference type="InterPro" id="IPR007365">
    <property type="entry name" value="TFR-like_dimer_dom"/>
</dbReference>
<dbReference type="InterPro" id="IPR036757">
    <property type="entry name" value="TFR-like_dimer_dom_sf"/>
</dbReference>
<evidence type="ECO:0000259" key="9">
    <source>
        <dbReference type="Pfam" id="PF04253"/>
    </source>
</evidence>
<evidence type="ECO:0000256" key="6">
    <source>
        <dbReference type="ARBA" id="ARBA00022833"/>
    </source>
</evidence>
<dbReference type="RefSeq" id="XP_030854988.1">
    <property type="nucleotide sequence ID" value="XM_030999128.1"/>
</dbReference>
<dbReference type="SUPFAM" id="SSF47672">
    <property type="entry name" value="Transferrin receptor-like dimerisation domain"/>
    <property type="match status" value="1"/>
</dbReference>
<evidence type="ECO:0000256" key="8">
    <source>
        <dbReference type="ARBA" id="ARBA00023180"/>
    </source>
</evidence>
<dbReference type="Proteomes" id="UP000007110">
    <property type="component" value="Unassembled WGS sequence"/>
</dbReference>
<dbReference type="KEGG" id="spu:115929601"/>
<comment type="similarity">
    <text evidence="2">Belongs to the peptidase M28 family. M28B subfamily.</text>
</comment>
<evidence type="ECO:0000313" key="11">
    <source>
        <dbReference type="Proteomes" id="UP000007110"/>
    </source>
</evidence>
<dbReference type="PANTHER" id="PTHR10404:SF78">
    <property type="entry name" value="N-ACETYLATED ALPHA-LINKED ACIDIC DIPEPTIDASE 2"/>
    <property type="match status" value="1"/>
</dbReference>
<evidence type="ECO:0000256" key="1">
    <source>
        <dbReference type="ARBA" id="ARBA00001947"/>
    </source>
</evidence>
<dbReference type="Pfam" id="PF04253">
    <property type="entry name" value="TFR_dimer"/>
    <property type="match status" value="1"/>
</dbReference>
<dbReference type="Gene3D" id="1.20.930.40">
    <property type="entry name" value="Transferrin receptor-like, dimerisation domain"/>
    <property type="match status" value="1"/>
</dbReference>
<name>A0A7M7PV78_STRPU</name>
<evidence type="ECO:0000256" key="4">
    <source>
        <dbReference type="ARBA" id="ARBA00022723"/>
    </source>
</evidence>
<keyword evidence="8" id="KW-0325">Glycoprotein</keyword>
<reference evidence="10" key="2">
    <citation type="submission" date="2021-01" db="UniProtKB">
        <authorList>
            <consortium name="EnsemblMetazoa"/>
        </authorList>
    </citation>
    <scope>IDENTIFICATION</scope>
</reference>
<proteinExistence type="inferred from homology"/>
<dbReference type="GO" id="GO:0046872">
    <property type="term" value="F:metal ion binding"/>
    <property type="evidence" value="ECO:0007669"/>
    <property type="project" value="UniProtKB-KW"/>
</dbReference>
<keyword evidence="7" id="KW-0482">Metalloprotease</keyword>
<organism evidence="10 11">
    <name type="scientific">Strongylocentrotus purpuratus</name>
    <name type="common">Purple sea urchin</name>
    <dbReference type="NCBI Taxonomy" id="7668"/>
    <lineage>
        <taxon>Eukaryota</taxon>
        <taxon>Metazoa</taxon>
        <taxon>Echinodermata</taxon>
        <taxon>Eleutherozoa</taxon>
        <taxon>Echinozoa</taxon>
        <taxon>Echinoidea</taxon>
        <taxon>Euechinoidea</taxon>
        <taxon>Echinacea</taxon>
        <taxon>Camarodonta</taxon>
        <taxon>Echinidea</taxon>
        <taxon>Strongylocentrotidae</taxon>
        <taxon>Strongylocentrotus</taxon>
    </lineage>
</organism>
<reference evidence="11" key="1">
    <citation type="submission" date="2015-02" db="EMBL/GenBank/DDBJ databases">
        <title>Genome sequencing for Strongylocentrotus purpuratus.</title>
        <authorList>
            <person name="Murali S."/>
            <person name="Liu Y."/>
            <person name="Vee V."/>
            <person name="English A."/>
            <person name="Wang M."/>
            <person name="Skinner E."/>
            <person name="Han Y."/>
            <person name="Muzny D.M."/>
            <person name="Worley K.C."/>
            <person name="Gibbs R.A."/>
        </authorList>
    </citation>
    <scope>NUCLEOTIDE SEQUENCE</scope>
</reference>
<dbReference type="GO" id="GO:0008237">
    <property type="term" value="F:metallopeptidase activity"/>
    <property type="evidence" value="ECO:0007669"/>
    <property type="project" value="UniProtKB-KW"/>
</dbReference>
<evidence type="ECO:0000313" key="10">
    <source>
        <dbReference type="EnsemblMetazoa" id="XP_030854988"/>
    </source>
</evidence>
<protein>
    <recommendedName>
        <fullName evidence="9">Transferrin receptor-like dimerisation domain-containing protein</fullName>
    </recommendedName>
</protein>
<comment type="cofactor">
    <cofactor evidence="1">
        <name>Zn(2+)</name>
        <dbReference type="ChEBI" id="CHEBI:29105"/>
    </cofactor>
</comment>
<keyword evidence="3" id="KW-0645">Protease</keyword>
<keyword evidence="11" id="KW-1185">Reference proteome</keyword>
<dbReference type="SUPFAM" id="SSF53187">
    <property type="entry name" value="Zn-dependent exopeptidases"/>
    <property type="match status" value="1"/>
</dbReference>
<keyword evidence="5" id="KW-0378">Hydrolase</keyword>
<keyword evidence="4" id="KW-0479">Metal-binding</keyword>
<evidence type="ECO:0000256" key="3">
    <source>
        <dbReference type="ARBA" id="ARBA00022670"/>
    </source>
</evidence>
<dbReference type="PANTHER" id="PTHR10404">
    <property type="entry name" value="N-ACETYLATED-ALPHA-LINKED ACIDIC DIPEPTIDASE"/>
    <property type="match status" value="1"/>
</dbReference>
<evidence type="ECO:0000256" key="5">
    <source>
        <dbReference type="ARBA" id="ARBA00022801"/>
    </source>
</evidence>
<evidence type="ECO:0000256" key="7">
    <source>
        <dbReference type="ARBA" id="ARBA00023049"/>
    </source>
</evidence>
<dbReference type="InParanoid" id="A0A7M7PV78"/>
<feature type="domain" description="Transferrin receptor-like dimerisation" evidence="9">
    <location>
        <begin position="87"/>
        <end position="207"/>
    </location>
</feature>
<dbReference type="FunFam" id="1.20.930.40:FF:000001">
    <property type="entry name" value="N-acetylated-alpha-linked acidic dipeptidase 2"/>
    <property type="match status" value="1"/>
</dbReference>
<dbReference type="Gene3D" id="3.40.630.10">
    <property type="entry name" value="Zn peptidases"/>
    <property type="match status" value="1"/>
</dbReference>
<sequence>MFLYQRLGLSSYPVYHSVYENFYYVKNFLDWNFWRHQAMARVYLELSRDLADSLILPFGCVDYAAKLQQAAQGLESNFGEKMAQNGIDFDYMESALDNFTGAAQHFEMRLTDINVNDPYAVRRVNDQMMQLERAFIDPVGLPGRKWLRHLIFAPSSVDSYAGDEFPAVVDALYLIDDDPDQETRWNNVRKQLAILTFTIQSAASTLNDVTQL</sequence>
<keyword evidence="6" id="KW-0862">Zinc</keyword>